<evidence type="ECO:0000259" key="2">
    <source>
        <dbReference type="Pfam" id="PF00275"/>
    </source>
</evidence>
<proteinExistence type="predicted"/>
<evidence type="ECO:0000256" key="1">
    <source>
        <dbReference type="ARBA" id="ARBA00022679"/>
    </source>
</evidence>
<dbReference type="InterPro" id="IPR001986">
    <property type="entry name" value="Enolpyruvate_Tfrase_dom"/>
</dbReference>
<dbReference type="InterPro" id="IPR013792">
    <property type="entry name" value="RNA3'P_cycl/enolpyr_Trfase_a/b"/>
</dbReference>
<dbReference type="GO" id="GO:0009423">
    <property type="term" value="P:chorismate biosynthetic process"/>
    <property type="evidence" value="ECO:0007669"/>
    <property type="project" value="TreeGrafter"/>
</dbReference>
<feature type="domain" description="Enolpyruvate transferase" evidence="2">
    <location>
        <begin position="32"/>
        <end position="147"/>
    </location>
</feature>
<reference evidence="3" key="1">
    <citation type="submission" date="2019-08" db="EMBL/GenBank/DDBJ databases">
        <authorList>
            <person name="Kucharzyk K."/>
            <person name="Murdoch R.W."/>
            <person name="Higgins S."/>
            <person name="Loffler F."/>
        </authorList>
    </citation>
    <scope>NUCLEOTIDE SEQUENCE</scope>
</reference>
<dbReference type="AlphaFoldDB" id="A0A645J7X2"/>
<dbReference type="InterPro" id="IPR036968">
    <property type="entry name" value="Enolpyruvate_Tfrase_sf"/>
</dbReference>
<organism evidence="3">
    <name type="scientific">bioreactor metagenome</name>
    <dbReference type="NCBI Taxonomy" id="1076179"/>
    <lineage>
        <taxon>unclassified sequences</taxon>
        <taxon>metagenomes</taxon>
        <taxon>ecological metagenomes</taxon>
    </lineage>
</organism>
<protein>
    <submittedName>
        <fullName evidence="3">3-phosphoshikimate 1-carboxyvinyltransferase</fullName>
        <ecNumber evidence="3">2.5.1.19</ecNumber>
    </submittedName>
</protein>
<dbReference type="InterPro" id="IPR023193">
    <property type="entry name" value="EPSP_synthase_CS"/>
</dbReference>
<dbReference type="PANTHER" id="PTHR21090">
    <property type="entry name" value="AROM/DEHYDROQUINATE SYNTHASE"/>
    <property type="match status" value="1"/>
</dbReference>
<dbReference type="SUPFAM" id="SSF55205">
    <property type="entry name" value="EPT/RTPC-like"/>
    <property type="match status" value="1"/>
</dbReference>
<evidence type="ECO:0000313" key="3">
    <source>
        <dbReference type="EMBL" id="MPN59805.1"/>
    </source>
</evidence>
<dbReference type="PANTHER" id="PTHR21090:SF5">
    <property type="entry name" value="PENTAFUNCTIONAL AROM POLYPEPTIDE"/>
    <property type="match status" value="1"/>
</dbReference>
<dbReference type="EMBL" id="VSSQ01134243">
    <property type="protein sequence ID" value="MPN59805.1"/>
    <property type="molecule type" value="Genomic_DNA"/>
</dbReference>
<dbReference type="PROSITE" id="PS00885">
    <property type="entry name" value="EPSP_SYNTHASE_2"/>
    <property type="match status" value="1"/>
</dbReference>
<name>A0A645J7X2_9ZZZZ</name>
<accession>A0A645J7X2</accession>
<dbReference type="Gene3D" id="3.65.10.10">
    <property type="entry name" value="Enolpyruvate transferase domain"/>
    <property type="match status" value="1"/>
</dbReference>
<dbReference type="GO" id="GO:0003866">
    <property type="term" value="F:3-phosphoshikimate 1-carboxyvinyltransferase activity"/>
    <property type="evidence" value="ECO:0007669"/>
    <property type="project" value="UniProtKB-EC"/>
</dbReference>
<sequence length="158" mass="17025">MNLNTNSAQGDKEIVSFINTIKSTDDSCKNLIFDASNVPDLVPILAVLAASRQGTTEIINAGRLRIKESDRLSTVCEMIQSLGGNITELSEGLIINGTGILKGGTVNGHNDHRIVMAAAIASILCSDPVIIRESEAVNKSYPKFFEDFTYLGGEYYAL</sequence>
<dbReference type="Pfam" id="PF00275">
    <property type="entry name" value="EPSP_synthase"/>
    <property type="match status" value="1"/>
</dbReference>
<comment type="caution">
    <text evidence="3">The sequence shown here is derived from an EMBL/GenBank/DDBJ whole genome shotgun (WGS) entry which is preliminary data.</text>
</comment>
<dbReference type="EC" id="2.5.1.19" evidence="3"/>
<gene>
    <name evidence="3" type="primary">aroA_51</name>
    <name evidence="3" type="ORF">SDC9_207527</name>
</gene>
<keyword evidence="1 3" id="KW-0808">Transferase</keyword>